<dbReference type="EMBL" id="BMMP01000013">
    <property type="protein sequence ID" value="GGO53711.1"/>
    <property type="molecule type" value="Genomic_DNA"/>
</dbReference>
<dbReference type="SUPFAM" id="SSF52540">
    <property type="entry name" value="P-loop containing nucleoside triphosphate hydrolases"/>
    <property type="match status" value="1"/>
</dbReference>
<keyword evidence="3" id="KW-0547">Nucleotide-binding</keyword>
<dbReference type="InterPro" id="IPR003439">
    <property type="entry name" value="ABC_transporter-like_ATP-bd"/>
</dbReference>
<evidence type="ECO:0000256" key="5">
    <source>
        <dbReference type="ARBA" id="ARBA00022970"/>
    </source>
</evidence>
<evidence type="ECO:0000259" key="7">
    <source>
        <dbReference type="PROSITE" id="PS50893"/>
    </source>
</evidence>
<evidence type="ECO:0000256" key="2">
    <source>
        <dbReference type="ARBA" id="ARBA00022448"/>
    </source>
</evidence>
<keyword evidence="5" id="KW-0029">Amino-acid transport</keyword>
<feature type="region of interest" description="Disordered" evidence="6">
    <location>
        <begin position="246"/>
        <end position="289"/>
    </location>
</feature>
<dbReference type="InterPro" id="IPR017871">
    <property type="entry name" value="ABC_transporter-like_CS"/>
</dbReference>
<protein>
    <submittedName>
        <fullName evidence="8">ABC transporter ATP-binding protein</fullName>
    </submittedName>
</protein>
<evidence type="ECO:0000313" key="9">
    <source>
        <dbReference type="Proteomes" id="UP000631535"/>
    </source>
</evidence>
<dbReference type="GO" id="GO:0005524">
    <property type="term" value="F:ATP binding"/>
    <property type="evidence" value="ECO:0007669"/>
    <property type="project" value="UniProtKB-KW"/>
</dbReference>
<comment type="similarity">
    <text evidence="1">Belongs to the ABC transporter superfamily.</text>
</comment>
<evidence type="ECO:0000256" key="1">
    <source>
        <dbReference type="ARBA" id="ARBA00005417"/>
    </source>
</evidence>
<dbReference type="PANTHER" id="PTHR43820">
    <property type="entry name" value="HIGH-AFFINITY BRANCHED-CHAIN AMINO ACID TRANSPORT ATP-BINDING PROTEIN LIVF"/>
    <property type="match status" value="1"/>
</dbReference>
<dbReference type="InterPro" id="IPR003593">
    <property type="entry name" value="AAA+_ATPase"/>
</dbReference>
<dbReference type="Proteomes" id="UP000631535">
    <property type="component" value="Unassembled WGS sequence"/>
</dbReference>
<evidence type="ECO:0000256" key="4">
    <source>
        <dbReference type="ARBA" id="ARBA00022840"/>
    </source>
</evidence>
<dbReference type="CDD" id="cd03224">
    <property type="entry name" value="ABC_TM1139_LivF_branched"/>
    <property type="match status" value="1"/>
</dbReference>
<dbReference type="PROSITE" id="PS00211">
    <property type="entry name" value="ABC_TRANSPORTER_1"/>
    <property type="match status" value="1"/>
</dbReference>
<dbReference type="SMART" id="SM00382">
    <property type="entry name" value="AAA"/>
    <property type="match status" value="1"/>
</dbReference>
<dbReference type="PROSITE" id="PS50893">
    <property type="entry name" value="ABC_TRANSPORTER_2"/>
    <property type="match status" value="1"/>
</dbReference>
<evidence type="ECO:0000256" key="3">
    <source>
        <dbReference type="ARBA" id="ARBA00022741"/>
    </source>
</evidence>
<evidence type="ECO:0000256" key="6">
    <source>
        <dbReference type="SAM" id="MobiDB-lite"/>
    </source>
</evidence>
<evidence type="ECO:0000313" key="8">
    <source>
        <dbReference type="EMBL" id="GGO53711.1"/>
    </source>
</evidence>
<comment type="caution">
    <text evidence="8">The sequence shown here is derived from an EMBL/GenBank/DDBJ whole genome shotgun (WGS) entry which is preliminary data.</text>
</comment>
<gene>
    <name evidence="8" type="ORF">GCM10012287_41010</name>
</gene>
<keyword evidence="9" id="KW-1185">Reference proteome</keyword>
<sequence>MLELTGLTAGYDGGTVLHELDLSVPAGSVHAVVGHNGAGKTTLVNTVAGLLRPDAGTVRVNGRDVGGRPAHQVARAGIGLVPQGRRVFAGLTVGEHLRLSYRPPRPAKGDGGRAARRERTWTPERVLELLPRLGERRGHRGSELSGGEQQMLALARALLGTPRVLLLDEPTEGLAPVVARRIRELIGTLAQEGISVLLVSPSPALAVQCADTVTVLTSGRVTARFEGGPLRSDPGALHAALELSPLPSAAVDGPPASKASTGTVGTGEDGAEADGALKASVPDAGPGAP</sequence>
<reference evidence="9" key="1">
    <citation type="journal article" date="2019" name="Int. J. Syst. Evol. Microbiol.">
        <title>The Global Catalogue of Microorganisms (GCM) 10K type strain sequencing project: providing services to taxonomists for standard genome sequencing and annotation.</title>
        <authorList>
            <consortium name="The Broad Institute Genomics Platform"/>
            <consortium name="The Broad Institute Genome Sequencing Center for Infectious Disease"/>
            <person name="Wu L."/>
            <person name="Ma J."/>
        </authorList>
    </citation>
    <scope>NUCLEOTIDE SEQUENCE [LARGE SCALE GENOMIC DNA]</scope>
    <source>
        <strain evidence="9">CGMCC 4.7178</strain>
    </source>
</reference>
<feature type="domain" description="ABC transporter" evidence="7">
    <location>
        <begin position="2"/>
        <end position="243"/>
    </location>
</feature>
<dbReference type="InterPro" id="IPR027417">
    <property type="entry name" value="P-loop_NTPase"/>
</dbReference>
<organism evidence="8 9">
    <name type="scientific">Streptomyces daqingensis</name>
    <dbReference type="NCBI Taxonomy" id="1472640"/>
    <lineage>
        <taxon>Bacteria</taxon>
        <taxon>Bacillati</taxon>
        <taxon>Actinomycetota</taxon>
        <taxon>Actinomycetes</taxon>
        <taxon>Kitasatosporales</taxon>
        <taxon>Streptomycetaceae</taxon>
        <taxon>Streptomyces</taxon>
    </lineage>
</organism>
<dbReference type="Gene3D" id="3.40.50.300">
    <property type="entry name" value="P-loop containing nucleotide triphosphate hydrolases"/>
    <property type="match status" value="1"/>
</dbReference>
<accession>A0ABQ2MLS3</accession>
<dbReference type="Pfam" id="PF00005">
    <property type="entry name" value="ABC_tran"/>
    <property type="match status" value="1"/>
</dbReference>
<proteinExistence type="inferred from homology"/>
<keyword evidence="2" id="KW-0813">Transport</keyword>
<name>A0ABQ2MLS3_9ACTN</name>
<keyword evidence="4 8" id="KW-0067">ATP-binding</keyword>
<dbReference type="InterPro" id="IPR052156">
    <property type="entry name" value="BCAA_Transport_ATP-bd_LivF"/>
</dbReference>
<dbReference type="PANTHER" id="PTHR43820:SF4">
    <property type="entry name" value="HIGH-AFFINITY BRANCHED-CHAIN AMINO ACID TRANSPORT ATP-BINDING PROTEIN LIVF"/>
    <property type="match status" value="1"/>
</dbReference>